<protein>
    <submittedName>
        <fullName evidence="8">Membrane protein</fullName>
    </submittedName>
</protein>
<feature type="domain" description="OmpA-like" evidence="7">
    <location>
        <begin position="159"/>
        <end position="274"/>
    </location>
</feature>
<feature type="region of interest" description="Disordered" evidence="5">
    <location>
        <begin position="255"/>
        <end position="274"/>
    </location>
</feature>
<keyword evidence="3" id="KW-0998">Cell outer membrane</keyword>
<dbReference type="Pfam" id="PF00691">
    <property type="entry name" value="OmpA"/>
    <property type="match status" value="1"/>
</dbReference>
<feature type="signal peptide" evidence="6">
    <location>
        <begin position="1"/>
        <end position="19"/>
    </location>
</feature>
<evidence type="ECO:0000256" key="1">
    <source>
        <dbReference type="ARBA" id="ARBA00004442"/>
    </source>
</evidence>
<dbReference type="InterPro" id="IPR036737">
    <property type="entry name" value="OmpA-like_sf"/>
</dbReference>
<evidence type="ECO:0000256" key="3">
    <source>
        <dbReference type="ARBA" id="ARBA00023237"/>
    </source>
</evidence>
<organism evidence="8 9">
    <name type="scientific">Geothrix rubra</name>
    <dbReference type="NCBI Taxonomy" id="2927977"/>
    <lineage>
        <taxon>Bacteria</taxon>
        <taxon>Pseudomonadati</taxon>
        <taxon>Acidobacteriota</taxon>
        <taxon>Holophagae</taxon>
        <taxon>Holophagales</taxon>
        <taxon>Holophagaceae</taxon>
        <taxon>Geothrix</taxon>
    </lineage>
</organism>
<evidence type="ECO:0000313" key="9">
    <source>
        <dbReference type="Proteomes" id="UP001165089"/>
    </source>
</evidence>
<dbReference type="InterPro" id="IPR006664">
    <property type="entry name" value="OMP_bac"/>
</dbReference>
<dbReference type="InterPro" id="IPR006690">
    <property type="entry name" value="OMPA-like_CS"/>
</dbReference>
<dbReference type="InterPro" id="IPR006665">
    <property type="entry name" value="OmpA-like"/>
</dbReference>
<dbReference type="InterPro" id="IPR050330">
    <property type="entry name" value="Bact_OuterMem_StrucFunc"/>
</dbReference>
<dbReference type="PROSITE" id="PS51123">
    <property type="entry name" value="OMPA_2"/>
    <property type="match status" value="1"/>
</dbReference>
<keyword evidence="6" id="KW-0732">Signal</keyword>
<evidence type="ECO:0000256" key="5">
    <source>
        <dbReference type="SAM" id="MobiDB-lite"/>
    </source>
</evidence>
<feature type="compositionally biased region" description="Basic and acidic residues" evidence="5">
    <location>
        <begin position="260"/>
        <end position="274"/>
    </location>
</feature>
<accession>A0ABQ5Q6V0</accession>
<dbReference type="SUPFAM" id="SSF103088">
    <property type="entry name" value="OmpA-like"/>
    <property type="match status" value="1"/>
</dbReference>
<evidence type="ECO:0000256" key="6">
    <source>
        <dbReference type="SAM" id="SignalP"/>
    </source>
</evidence>
<keyword evidence="2 4" id="KW-0472">Membrane</keyword>
<dbReference type="CDD" id="cd07185">
    <property type="entry name" value="OmpA_C-like"/>
    <property type="match status" value="1"/>
</dbReference>
<sequence>MSRVALLLTTLLAALPVLAQADKAGCRDHPLFPTRMPGYALRDCKTEAFGRYEFWTTNPREKVPVEGKFTFLTYTLADRKNEPSAVAVVRNYENAILQAGGKVLHKRADWWVNGQITKDGREAWVQAERGNGTIWLRIVEKQAMAQDIVADAAALGGGLAATGHVAVYGIFFDTNRAEVKPESRPALAEIARLLGQSPALKLKVVGHTDMTGNLEANLKLSQARAEAVVQALVSQHGIAAARLKGYGVGPLAPVASNDTEEGKGRNRRVELVRD</sequence>
<dbReference type="PROSITE" id="PS01068">
    <property type="entry name" value="OMPA_1"/>
    <property type="match status" value="1"/>
</dbReference>
<evidence type="ECO:0000259" key="7">
    <source>
        <dbReference type="PROSITE" id="PS51123"/>
    </source>
</evidence>
<evidence type="ECO:0000256" key="4">
    <source>
        <dbReference type="PROSITE-ProRule" id="PRU00473"/>
    </source>
</evidence>
<comment type="caution">
    <text evidence="8">The sequence shown here is derived from an EMBL/GenBank/DDBJ whole genome shotgun (WGS) entry which is preliminary data.</text>
</comment>
<reference evidence="8 9" key="1">
    <citation type="journal article" date="2023" name="Antonie Van Leeuwenhoek">
        <title>Mesoterricola silvestris gen. nov., sp. nov., Mesoterricola sediminis sp. nov., Geothrix oryzae sp. nov., Geothrix edaphica sp. nov., Geothrix rubra sp. nov., and Geothrix limicola sp. nov., six novel members of Acidobacteriota isolated from soils.</title>
        <authorList>
            <person name="Itoh H."/>
            <person name="Sugisawa Y."/>
            <person name="Mise K."/>
            <person name="Xu Z."/>
            <person name="Kuniyasu M."/>
            <person name="Ushijima N."/>
            <person name="Kawano K."/>
            <person name="Kobayashi E."/>
            <person name="Shiratori Y."/>
            <person name="Masuda Y."/>
            <person name="Senoo K."/>
        </authorList>
    </citation>
    <scope>NUCLEOTIDE SEQUENCE [LARGE SCALE GENOMIC DNA]</scope>
    <source>
        <strain evidence="8 9">Red803</strain>
    </source>
</reference>
<evidence type="ECO:0000313" key="8">
    <source>
        <dbReference type="EMBL" id="GLH70480.1"/>
    </source>
</evidence>
<gene>
    <name evidence="8" type="ORF">GETHPA_20130</name>
</gene>
<dbReference type="Proteomes" id="UP001165089">
    <property type="component" value="Unassembled WGS sequence"/>
</dbReference>
<dbReference type="RefSeq" id="WP_285725285.1">
    <property type="nucleotide sequence ID" value="NZ_BSDD01000003.1"/>
</dbReference>
<dbReference type="Gene3D" id="3.30.1330.60">
    <property type="entry name" value="OmpA-like domain"/>
    <property type="match status" value="1"/>
</dbReference>
<dbReference type="PANTHER" id="PTHR30329">
    <property type="entry name" value="STATOR ELEMENT OF FLAGELLAR MOTOR COMPLEX"/>
    <property type="match status" value="1"/>
</dbReference>
<proteinExistence type="predicted"/>
<dbReference type="EMBL" id="BSDD01000003">
    <property type="protein sequence ID" value="GLH70480.1"/>
    <property type="molecule type" value="Genomic_DNA"/>
</dbReference>
<comment type="subcellular location">
    <subcellularLocation>
        <location evidence="1">Cell outer membrane</location>
    </subcellularLocation>
</comment>
<keyword evidence="9" id="KW-1185">Reference proteome</keyword>
<feature type="chain" id="PRO_5045435570" evidence="6">
    <location>
        <begin position="20"/>
        <end position="274"/>
    </location>
</feature>
<dbReference type="PRINTS" id="PR01021">
    <property type="entry name" value="OMPADOMAIN"/>
</dbReference>
<dbReference type="PANTHER" id="PTHR30329:SF21">
    <property type="entry name" value="LIPOPROTEIN YIAD-RELATED"/>
    <property type="match status" value="1"/>
</dbReference>
<name>A0ABQ5Q6V0_9BACT</name>
<evidence type="ECO:0000256" key="2">
    <source>
        <dbReference type="ARBA" id="ARBA00023136"/>
    </source>
</evidence>